<sequence length="57" mass="6501">MVEAIIGAVYIDCGGSMPIIISVIYNLLDREFDVYGRDIPADPIRRMHEMYPQLEIS</sequence>
<keyword evidence="1" id="KW-0812">Transmembrane</keyword>
<dbReference type="Proteomes" id="UP000281553">
    <property type="component" value="Unassembled WGS sequence"/>
</dbReference>
<name>A0A3P7QZN5_DIBLA</name>
<accession>A0A3P7QZN5</accession>
<evidence type="ECO:0000313" key="2">
    <source>
        <dbReference type="EMBL" id="VDN34729.1"/>
    </source>
</evidence>
<reference evidence="2 3" key="1">
    <citation type="submission" date="2018-11" db="EMBL/GenBank/DDBJ databases">
        <authorList>
            <consortium name="Pathogen Informatics"/>
        </authorList>
    </citation>
    <scope>NUCLEOTIDE SEQUENCE [LARGE SCALE GENOMIC DNA]</scope>
</reference>
<feature type="transmembrane region" description="Helical" evidence="1">
    <location>
        <begin position="6"/>
        <end position="28"/>
    </location>
</feature>
<dbReference type="AlphaFoldDB" id="A0A3P7QZN5"/>
<keyword evidence="3" id="KW-1185">Reference proteome</keyword>
<protein>
    <recommendedName>
        <fullName evidence="4">RNase III domain-containing protein</fullName>
    </recommendedName>
</protein>
<evidence type="ECO:0000313" key="3">
    <source>
        <dbReference type="Proteomes" id="UP000281553"/>
    </source>
</evidence>
<dbReference type="Gene3D" id="1.10.1520.10">
    <property type="entry name" value="Ribonuclease III domain"/>
    <property type="match status" value="1"/>
</dbReference>
<keyword evidence="1" id="KW-1133">Transmembrane helix</keyword>
<dbReference type="InterPro" id="IPR036389">
    <property type="entry name" value="RNase_III_sf"/>
</dbReference>
<dbReference type="GO" id="GO:0004525">
    <property type="term" value="F:ribonuclease III activity"/>
    <property type="evidence" value="ECO:0007669"/>
    <property type="project" value="InterPro"/>
</dbReference>
<keyword evidence="1" id="KW-0472">Membrane</keyword>
<dbReference type="OrthoDB" id="67027at2759"/>
<proteinExistence type="predicted"/>
<organism evidence="2 3">
    <name type="scientific">Dibothriocephalus latus</name>
    <name type="common">Fish tapeworm</name>
    <name type="synonym">Diphyllobothrium latum</name>
    <dbReference type="NCBI Taxonomy" id="60516"/>
    <lineage>
        <taxon>Eukaryota</taxon>
        <taxon>Metazoa</taxon>
        <taxon>Spiralia</taxon>
        <taxon>Lophotrochozoa</taxon>
        <taxon>Platyhelminthes</taxon>
        <taxon>Cestoda</taxon>
        <taxon>Eucestoda</taxon>
        <taxon>Diphyllobothriidea</taxon>
        <taxon>Diphyllobothriidae</taxon>
        <taxon>Dibothriocephalus</taxon>
    </lineage>
</organism>
<gene>
    <name evidence="2" type="ORF">DILT_LOCUS16582</name>
</gene>
<evidence type="ECO:0000256" key="1">
    <source>
        <dbReference type="SAM" id="Phobius"/>
    </source>
</evidence>
<dbReference type="EMBL" id="UYRU01085810">
    <property type="protein sequence ID" value="VDN34729.1"/>
    <property type="molecule type" value="Genomic_DNA"/>
</dbReference>
<evidence type="ECO:0008006" key="4">
    <source>
        <dbReference type="Google" id="ProtNLM"/>
    </source>
</evidence>
<dbReference type="GO" id="GO:0006396">
    <property type="term" value="P:RNA processing"/>
    <property type="evidence" value="ECO:0007669"/>
    <property type="project" value="InterPro"/>
</dbReference>